<evidence type="ECO:0008006" key="10">
    <source>
        <dbReference type="Google" id="ProtNLM"/>
    </source>
</evidence>
<feature type="region of interest" description="Disordered" evidence="7">
    <location>
        <begin position="44"/>
        <end position="83"/>
    </location>
</feature>
<sequence>MATVEAQEANGEVKTEKAVLKATVKPQVLTHVIEGFVIQEANEPFAVTRQRYPDRDASEEPPKKKLATEKGGSSPPMSPINSTEMACEFCGKTELKSKMKKKRFCSLSCAKASKETGGAAGGGHHAQVAESTNKTATEGGGVPVNGTDAAVTQEESGNQPAEEMPVMVRWSVAEVCDFIKNLPGCSDYAEDFAIQEIDGQALLLLKENHLVNAMGMKLGPALKIVAKVEALRFGTPNGEKEGQTQ</sequence>
<dbReference type="SMART" id="SM00454">
    <property type="entry name" value="SAM"/>
    <property type="match status" value="1"/>
</dbReference>
<dbReference type="GO" id="GO:0042393">
    <property type="term" value="F:histone binding"/>
    <property type="evidence" value="ECO:0007669"/>
    <property type="project" value="TreeGrafter"/>
</dbReference>
<evidence type="ECO:0000256" key="6">
    <source>
        <dbReference type="ARBA" id="ARBA00023242"/>
    </source>
</evidence>
<dbReference type="PROSITE" id="PS51024">
    <property type="entry name" value="ZF_FCS"/>
    <property type="match status" value="1"/>
</dbReference>
<proteinExistence type="predicted"/>
<dbReference type="GO" id="GO:0008270">
    <property type="term" value="F:zinc ion binding"/>
    <property type="evidence" value="ECO:0007669"/>
    <property type="project" value="UniProtKB-KW"/>
</dbReference>
<dbReference type="InterPro" id="IPR012313">
    <property type="entry name" value="Znf_FCS"/>
</dbReference>
<protein>
    <recommendedName>
        <fullName evidence="10">SAM domain-containing protein</fullName>
    </recommendedName>
</protein>
<dbReference type="InterPro" id="IPR038603">
    <property type="entry name" value="Znf_FCS_sf"/>
</dbReference>
<keyword evidence="6" id="KW-0539">Nucleus</keyword>
<evidence type="ECO:0000313" key="9">
    <source>
        <dbReference type="Proteomes" id="UP000092462"/>
    </source>
</evidence>
<keyword evidence="3" id="KW-0863">Zinc-finger</keyword>
<keyword evidence="4" id="KW-0862">Zinc</keyword>
<name>A0A1B0GP30_PHLPP</name>
<evidence type="ECO:0000256" key="2">
    <source>
        <dbReference type="ARBA" id="ARBA00022723"/>
    </source>
</evidence>
<dbReference type="PANTHER" id="PTHR12247">
    <property type="entry name" value="POLYCOMB GROUP PROTEIN"/>
    <property type="match status" value="1"/>
</dbReference>
<evidence type="ECO:0000313" key="8">
    <source>
        <dbReference type="EnsemblMetazoa" id="PPAI006444-PA"/>
    </source>
</evidence>
<dbReference type="Pfam" id="PF00536">
    <property type="entry name" value="SAM_1"/>
    <property type="match status" value="1"/>
</dbReference>
<dbReference type="PANTHER" id="PTHR12247:SF138">
    <property type="entry name" value="POLYHOMEOTIC DISTAL, ISOFORM A-RELATED"/>
    <property type="match status" value="1"/>
</dbReference>
<reference evidence="8" key="1">
    <citation type="submission" date="2022-08" db="UniProtKB">
        <authorList>
            <consortium name="EnsemblMetazoa"/>
        </authorList>
    </citation>
    <scope>IDENTIFICATION</scope>
    <source>
        <strain evidence="8">Israel</strain>
    </source>
</reference>
<dbReference type="InterPro" id="IPR050548">
    <property type="entry name" value="PcG_chromatin_remod_factors"/>
</dbReference>
<keyword evidence="2" id="KW-0479">Metal-binding</keyword>
<evidence type="ECO:0000256" key="4">
    <source>
        <dbReference type="ARBA" id="ARBA00022833"/>
    </source>
</evidence>
<comment type="subcellular location">
    <subcellularLocation>
        <location evidence="1">Nucleus</location>
    </subcellularLocation>
</comment>
<organism evidence="8 9">
    <name type="scientific">Phlebotomus papatasi</name>
    <name type="common">Sandfly</name>
    <dbReference type="NCBI Taxonomy" id="29031"/>
    <lineage>
        <taxon>Eukaryota</taxon>
        <taxon>Metazoa</taxon>
        <taxon>Ecdysozoa</taxon>
        <taxon>Arthropoda</taxon>
        <taxon>Hexapoda</taxon>
        <taxon>Insecta</taxon>
        <taxon>Pterygota</taxon>
        <taxon>Neoptera</taxon>
        <taxon>Endopterygota</taxon>
        <taxon>Diptera</taxon>
        <taxon>Nematocera</taxon>
        <taxon>Psychodoidea</taxon>
        <taxon>Psychodidae</taxon>
        <taxon>Phlebotomus</taxon>
        <taxon>Phlebotomus</taxon>
    </lineage>
</organism>
<dbReference type="Proteomes" id="UP000092462">
    <property type="component" value="Unassembled WGS sequence"/>
</dbReference>
<evidence type="ECO:0000256" key="3">
    <source>
        <dbReference type="ARBA" id="ARBA00022771"/>
    </source>
</evidence>
<dbReference type="VEuPathDB" id="VectorBase:PPAPM1_003651"/>
<dbReference type="GO" id="GO:0045892">
    <property type="term" value="P:negative regulation of DNA-templated transcription"/>
    <property type="evidence" value="ECO:0007669"/>
    <property type="project" value="TreeGrafter"/>
</dbReference>
<evidence type="ECO:0000256" key="1">
    <source>
        <dbReference type="ARBA" id="ARBA00004123"/>
    </source>
</evidence>
<keyword evidence="9" id="KW-1185">Reference proteome</keyword>
<dbReference type="EnsemblMetazoa" id="PPAI006444-RA">
    <property type="protein sequence ID" value="PPAI006444-PA"/>
    <property type="gene ID" value="PPAI006444"/>
</dbReference>
<evidence type="ECO:0000256" key="7">
    <source>
        <dbReference type="SAM" id="MobiDB-lite"/>
    </source>
</evidence>
<dbReference type="GO" id="GO:0003677">
    <property type="term" value="F:DNA binding"/>
    <property type="evidence" value="ECO:0007669"/>
    <property type="project" value="UniProtKB-KW"/>
</dbReference>
<dbReference type="Gene3D" id="3.30.60.160">
    <property type="match status" value="1"/>
</dbReference>
<feature type="region of interest" description="Disordered" evidence="7">
    <location>
        <begin position="115"/>
        <end position="144"/>
    </location>
</feature>
<dbReference type="EMBL" id="AJVK01033057">
    <property type="status" value="NOT_ANNOTATED_CDS"/>
    <property type="molecule type" value="Genomic_DNA"/>
</dbReference>
<dbReference type="CDD" id="cd09577">
    <property type="entry name" value="SAM_Ph1_2_3"/>
    <property type="match status" value="1"/>
</dbReference>
<dbReference type="AlphaFoldDB" id="A0A1B0GP30"/>
<dbReference type="PROSITE" id="PS50105">
    <property type="entry name" value="SAM_DOMAIN"/>
    <property type="match status" value="1"/>
</dbReference>
<dbReference type="InterPro" id="IPR001660">
    <property type="entry name" value="SAM"/>
</dbReference>
<dbReference type="Gene3D" id="1.10.150.50">
    <property type="entry name" value="Transcription Factor, Ets-1"/>
    <property type="match status" value="1"/>
</dbReference>
<keyword evidence="5" id="KW-0238">DNA-binding</keyword>
<accession>A0A1B0GP30</accession>
<dbReference type="GO" id="GO:0003682">
    <property type="term" value="F:chromatin binding"/>
    <property type="evidence" value="ECO:0007669"/>
    <property type="project" value="TreeGrafter"/>
</dbReference>
<dbReference type="VEuPathDB" id="VectorBase:PPAI006444"/>
<feature type="compositionally biased region" description="Basic and acidic residues" evidence="7">
    <location>
        <begin position="51"/>
        <end position="68"/>
    </location>
</feature>
<dbReference type="GO" id="GO:0035102">
    <property type="term" value="C:PRC1 complex"/>
    <property type="evidence" value="ECO:0007669"/>
    <property type="project" value="TreeGrafter"/>
</dbReference>
<dbReference type="InterPro" id="IPR013761">
    <property type="entry name" value="SAM/pointed_sf"/>
</dbReference>
<dbReference type="SUPFAM" id="SSF47769">
    <property type="entry name" value="SAM/Pointed domain"/>
    <property type="match status" value="1"/>
</dbReference>
<evidence type="ECO:0000256" key="5">
    <source>
        <dbReference type="ARBA" id="ARBA00023125"/>
    </source>
</evidence>